<comment type="caution">
    <text evidence="4">The sequence shown here is derived from an EMBL/GenBank/DDBJ whole genome shotgun (WGS) entry which is preliminary data.</text>
</comment>
<accession>W7QVQ4</accession>
<evidence type="ECO:0000256" key="2">
    <source>
        <dbReference type="SAM" id="MobiDB-lite"/>
    </source>
</evidence>
<gene>
    <name evidence="4" type="ORF">DS2_13254</name>
</gene>
<dbReference type="Pfam" id="PF19077">
    <property type="entry name" value="Big_13"/>
    <property type="match status" value="3"/>
</dbReference>
<dbReference type="eggNOG" id="COG2931">
    <property type="taxonomic scope" value="Bacteria"/>
</dbReference>
<feature type="non-terminal residue" evidence="4">
    <location>
        <position position="1912"/>
    </location>
</feature>
<dbReference type="Gene3D" id="2.60.40.10">
    <property type="entry name" value="Immunoglobulins"/>
    <property type="match status" value="4"/>
</dbReference>
<dbReference type="eggNOG" id="COG5295">
    <property type="taxonomic scope" value="Bacteria"/>
</dbReference>
<dbReference type="InterPro" id="IPR002126">
    <property type="entry name" value="Cadherin-like_dom"/>
</dbReference>
<dbReference type="GO" id="GO:0016020">
    <property type="term" value="C:membrane"/>
    <property type="evidence" value="ECO:0007669"/>
    <property type="project" value="InterPro"/>
</dbReference>
<dbReference type="SMART" id="SM00112">
    <property type="entry name" value="CA"/>
    <property type="match status" value="1"/>
</dbReference>
<dbReference type="RefSeq" id="WP_200870148.1">
    <property type="nucleotide sequence ID" value="NZ_ARZY01000025.1"/>
</dbReference>
<feature type="region of interest" description="Disordered" evidence="2">
    <location>
        <begin position="1528"/>
        <end position="1561"/>
    </location>
</feature>
<dbReference type="InterPro" id="IPR013783">
    <property type="entry name" value="Ig-like_fold"/>
</dbReference>
<dbReference type="InterPro" id="IPR015919">
    <property type="entry name" value="Cadherin-like_sf"/>
</dbReference>
<dbReference type="STRING" id="1328313.DS2_13254"/>
<evidence type="ECO:0000259" key="3">
    <source>
        <dbReference type="PROSITE" id="PS50268"/>
    </source>
</evidence>
<dbReference type="GO" id="GO:0005509">
    <property type="term" value="F:calcium ion binding"/>
    <property type="evidence" value="ECO:0007669"/>
    <property type="project" value="InterPro"/>
</dbReference>
<dbReference type="InterPro" id="IPR044016">
    <property type="entry name" value="Big_13"/>
</dbReference>
<dbReference type="Proteomes" id="UP000019276">
    <property type="component" value="Unassembled WGS sequence"/>
</dbReference>
<keyword evidence="1" id="KW-0732">Signal</keyword>
<dbReference type="Gene3D" id="2.60.40.60">
    <property type="entry name" value="Cadherins"/>
    <property type="match status" value="1"/>
</dbReference>
<evidence type="ECO:0000256" key="1">
    <source>
        <dbReference type="ARBA" id="ARBA00022729"/>
    </source>
</evidence>
<name>W7QVQ4_9ALTE</name>
<dbReference type="Pfam" id="PF00028">
    <property type="entry name" value="Cadherin"/>
    <property type="match status" value="1"/>
</dbReference>
<keyword evidence="5" id="KW-1185">Reference proteome</keyword>
<feature type="compositionally biased region" description="Low complexity" evidence="2">
    <location>
        <begin position="1649"/>
        <end position="1668"/>
    </location>
</feature>
<proteinExistence type="predicted"/>
<dbReference type="SUPFAM" id="SSF49313">
    <property type="entry name" value="Cadherin-like"/>
    <property type="match status" value="1"/>
</dbReference>
<dbReference type="PROSITE" id="PS50268">
    <property type="entry name" value="CADHERIN_2"/>
    <property type="match status" value="1"/>
</dbReference>
<dbReference type="EMBL" id="ARZY01000025">
    <property type="protein sequence ID" value="EWH09365.1"/>
    <property type="molecule type" value="Genomic_DNA"/>
</dbReference>
<evidence type="ECO:0000313" key="4">
    <source>
        <dbReference type="EMBL" id="EWH09365.1"/>
    </source>
</evidence>
<dbReference type="GO" id="GO:0007156">
    <property type="term" value="P:homophilic cell adhesion via plasma membrane adhesion molecules"/>
    <property type="evidence" value="ECO:0007669"/>
    <property type="project" value="InterPro"/>
</dbReference>
<evidence type="ECO:0000313" key="5">
    <source>
        <dbReference type="Proteomes" id="UP000019276"/>
    </source>
</evidence>
<dbReference type="Pfam" id="PF13205">
    <property type="entry name" value="Big_5"/>
    <property type="match status" value="1"/>
</dbReference>
<feature type="domain" description="Cadherin" evidence="3">
    <location>
        <begin position="146"/>
        <end position="238"/>
    </location>
</feature>
<dbReference type="InterPro" id="IPR032812">
    <property type="entry name" value="SbsA_Ig"/>
</dbReference>
<feature type="region of interest" description="Disordered" evidence="2">
    <location>
        <begin position="1613"/>
        <end position="1673"/>
    </location>
</feature>
<sequence length="1912" mass="190730">MDTEYKSAVIFRHSKLQTHIKAALLCSAAIQLPVVASSTLANAETFKGGAAHAAVNQQALEYVQSRLTSKAITVTRDPSWGRLEFLQCGPADGNPVNTYCSQFGTETACSAYAPLCAWDAGTPSNNPPSFNSNASTNFAENGTGTVLDVNADNGDGGSNDSGITYSLSGTDALRFNINSSSGVITFKTAPDYESPADSGSNNIYNITVTANDGGSSNNTASQNITITVTDIDEAAPSFENSTPNDNATDVSISDNIVIDFDENIALGTGNITIRNVTDSSDFEVFDVSTESDGTTTSPSAGRIGITNDKIYLNPTSNLTGNRSYSIRIDATAVDDTAGNSFAGISDDTSFNFSTVNTAPIVDLDSTSGSDDSSASFSEAGGAVSIASNASVTESDGDNLTTITVTLTNDQDGASEGLNVSASAQDALSGISGSSDITLQDTISITGATASAAEVTTFLQAITYNNTSSSPNETARTVTVVVNDGTENSTSRTSTISVSNVTAASSTAASFNTTNGTNLSPAITFTSEDESLTISNTTHASGSTADGGSGTDTLNVVDGTDLTQLTSLTGFETLNAPNDGGLTLSETQHESFTTINGSGTNQFTLSSANGDATITGDSDIETYVLSAGFTFTLGDAAQNVTGSSSDDTVNIAALTVTGSLDGGSGADTLQMNTGASLSGVGASISNFETLSLTSGASVTLTEAQHDSFSSIVAAGTESITISSADDGLTGASAVETYVLGAANTITLGGAAQNVTGSSENDTVNVGSLTATGILNAAGGTDTLSLSTGANVSGATIANFENLTLASDATVTLSASQSSLFSGTITAAGTETINITGDGDFTTLSNIESISVDDSSTNSRTVTVAAASTSVAATSNNDAVTFDIGMLSYTGTLTGEGTTSDTLSMSSGASISGATLSNITNLTLTSGASVTMSPSQNAAFSGTVTAAGSETITISGDGDFTTLSGIETYSVLDDSTNTRTVTVTNSSATIDATSSSDAITFDIGGSSFSGTLSGDSTTADVVSASDGADVSGGGFANIGTLSLTSGATVAIDAANVSNNFTTAINGAGGSETLKLMDGGTFNFSNTSVSEIENLAIGTNNIFTITLTDNFDSNGSSVTVTNASGGATAGAIVLNASALTGDALIISATDFDGSDTFTGGSAADTIRPGGGTDSMTGNEGNDYFVGEASDLNGDTITDLTIGDIIKLTGVTGLTTSNVRFNGTSTLQIDTDATDFSSVEVSISLSNGPANSLDFTVGDNGSDTDITFITPNDVPVFSSLNGASSFTENGSAVVIDSDARVADTELDALDSGAGNYNNASLTIVRNGGANSEDVFANNGLLGALTESSTFTYNSTTVGTVTTNSSGTLVLTFNSNATSAIVDSVIQNITYQNTSEDPASSVTLDFTFNDGTANSTGTNQAVISINAQNDAPTDISLDNTSVNQSATGAGANIGVLSSTDVDSSDSHTYSLVSVDSSGSGSCSSATGNDSFQIDGSILESQTDLSAGNYAVCVQTSDGSASYQEVFTITVNDDVAPDAPSTPDLDAGSDTGLSSTDNVTNNTTLTLSGTAESGSTVTLYSDQVDGGTTVIGTGTATGGNWQITTTALASGITHSITAKATDASSNESSSSSGLNVTIDTVAPSAPSTPDLSAATDTGDSNTDNLTNDTTPTFTGSGPNGGAITLISSVDGTIGSGIADHGSWSITSSTLTAGVHTITARSTDTAGNTADSSGLSIEIDASAEALTITTPIEGDGIVNAAEDNDVLIAGSGAEADASVTITISDGANSSVQTVTADGSGNWTLSGSELDVSTFNNGTLTVSATQTDDAGNTSTAATQTITLDNAAPSALTITTPIEGDGLVNAAEDADVLIAGSGAEADATVTVTITDSNDTLTRTVTADGSGNWTISGSEFDVSAFN</sequence>
<dbReference type="eggNOG" id="COG4932">
    <property type="taxonomic scope" value="Bacteria"/>
</dbReference>
<reference evidence="4 5" key="1">
    <citation type="journal article" date="2014" name="Genome Announc.">
        <title>Draft Genome Sequence of the Agar-Degrading Bacterium Catenovulum sp. Strain DS-2, Isolated from Intestines of Haliotis diversicolor.</title>
        <authorList>
            <person name="Shan D."/>
            <person name="Li X."/>
            <person name="Gu Z."/>
            <person name="Wei G."/>
            <person name="Gao Z."/>
            <person name="Shao Z."/>
        </authorList>
    </citation>
    <scope>NUCLEOTIDE SEQUENCE [LARGE SCALE GENOMIC DNA]</scope>
    <source>
        <strain evidence="4 5">DS-2</strain>
    </source>
</reference>
<protein>
    <submittedName>
        <fullName evidence="4">Fibronectin type III domain protein</fullName>
    </submittedName>
</protein>
<organism evidence="4 5">
    <name type="scientific">Catenovulum agarivorans DS-2</name>
    <dbReference type="NCBI Taxonomy" id="1328313"/>
    <lineage>
        <taxon>Bacteria</taxon>
        <taxon>Pseudomonadati</taxon>
        <taxon>Pseudomonadota</taxon>
        <taxon>Gammaproteobacteria</taxon>
        <taxon>Alteromonadales</taxon>
        <taxon>Alteromonadaceae</taxon>
        <taxon>Catenovulum</taxon>
    </lineage>
</organism>
<dbReference type="NCBIfam" id="NF033510">
    <property type="entry name" value="Ca_tandemer"/>
    <property type="match status" value="3"/>
</dbReference>
<dbReference type="CDD" id="cd11304">
    <property type="entry name" value="Cadherin_repeat"/>
    <property type="match status" value="1"/>
</dbReference>
<feature type="compositionally biased region" description="Low complexity" evidence="2">
    <location>
        <begin position="1547"/>
        <end position="1561"/>
    </location>
</feature>
<dbReference type="eggNOG" id="COG1404">
    <property type="taxonomic scope" value="Bacteria"/>
</dbReference>
<dbReference type="eggNOG" id="COG3210">
    <property type="taxonomic scope" value="Bacteria"/>
</dbReference>